<reference evidence="1" key="1">
    <citation type="journal article" date="2015" name="Nature">
        <title>Complex archaea that bridge the gap between prokaryotes and eukaryotes.</title>
        <authorList>
            <person name="Spang A."/>
            <person name="Saw J.H."/>
            <person name="Jorgensen S.L."/>
            <person name="Zaremba-Niedzwiedzka K."/>
            <person name="Martijn J."/>
            <person name="Lind A.E."/>
            <person name="van Eijk R."/>
            <person name="Schleper C."/>
            <person name="Guy L."/>
            <person name="Ettema T.J."/>
        </authorList>
    </citation>
    <scope>NUCLEOTIDE SEQUENCE</scope>
</reference>
<organism evidence="1">
    <name type="scientific">marine sediment metagenome</name>
    <dbReference type="NCBI Taxonomy" id="412755"/>
    <lineage>
        <taxon>unclassified sequences</taxon>
        <taxon>metagenomes</taxon>
        <taxon>ecological metagenomes</taxon>
    </lineage>
</organism>
<gene>
    <name evidence="1" type="ORF">LCGC14_2988820</name>
</gene>
<sequence>ISDAEATFYDYLSISFSYSQLSGEYIFSEDSQTITSSATSFEYIPFNRNPSVSTEDKLNDEDSEMFIDFEIYYDPYNVVYEADIDMDRKKDYKQKIDVDKDGRFDITKYGIEDPKDPENIIWYTIIQDYVSEEVIVDKTMEEEKRTEWFDIEDTAFSDYELNIGRLLGSILSLNRFLKALSSMILPDVDYWAQKSVKQETFETQYTKSHYYSIRLDENRDGYTDTQVAYERSNTVVTYESKDYEKTIIAAKPQNVFSFLGDWIAKNVNSLLGRLTDDPVFNKHLTEEKLDKQDFTGMSSGTASILEASYRKFTKDTSITFTSEYVQEKITVTDWAEGQIEQTRIYQDIFDESDIDSDIVKSLSGAIYT</sequence>
<feature type="non-terminal residue" evidence="1">
    <location>
        <position position="1"/>
    </location>
</feature>
<protein>
    <submittedName>
        <fullName evidence="1">Uncharacterized protein</fullName>
    </submittedName>
</protein>
<dbReference type="AlphaFoldDB" id="A0A0F8ZVH6"/>
<comment type="caution">
    <text evidence="1">The sequence shown here is derived from an EMBL/GenBank/DDBJ whole genome shotgun (WGS) entry which is preliminary data.</text>
</comment>
<proteinExistence type="predicted"/>
<accession>A0A0F8ZVH6</accession>
<dbReference type="EMBL" id="LAZR01061242">
    <property type="protein sequence ID" value="KKK63981.1"/>
    <property type="molecule type" value="Genomic_DNA"/>
</dbReference>
<feature type="non-terminal residue" evidence="1">
    <location>
        <position position="368"/>
    </location>
</feature>
<evidence type="ECO:0000313" key="1">
    <source>
        <dbReference type="EMBL" id="KKK63981.1"/>
    </source>
</evidence>
<name>A0A0F8ZVH6_9ZZZZ</name>